<comment type="similarity">
    <text evidence="6">Belongs to the binding-protein-dependent transport system permease family.</text>
</comment>
<dbReference type="InterPro" id="IPR035906">
    <property type="entry name" value="MetI-like_sf"/>
</dbReference>
<dbReference type="Pfam" id="PF00528">
    <property type="entry name" value="BPD_transp_1"/>
    <property type="match status" value="1"/>
</dbReference>
<dbReference type="PROSITE" id="PS50928">
    <property type="entry name" value="ABC_TM1"/>
    <property type="match status" value="1"/>
</dbReference>
<keyword evidence="5 6" id="KW-0472">Membrane</keyword>
<feature type="transmembrane region" description="Helical" evidence="6">
    <location>
        <begin position="147"/>
        <end position="166"/>
    </location>
</feature>
<feature type="domain" description="ABC transmembrane type-1" evidence="7">
    <location>
        <begin position="16"/>
        <end position="199"/>
    </location>
</feature>
<comment type="caution">
    <text evidence="8">The sequence shown here is derived from an EMBL/GenBank/DDBJ whole genome shotgun (WGS) entry which is preliminary data.</text>
</comment>
<dbReference type="PANTHER" id="PTHR30177:SF4">
    <property type="entry name" value="OSMOPROTECTANT IMPORT PERMEASE PROTEIN OSMW"/>
    <property type="match status" value="1"/>
</dbReference>
<dbReference type="Gene3D" id="1.10.3720.10">
    <property type="entry name" value="MetI-like"/>
    <property type="match status" value="1"/>
</dbReference>
<dbReference type="SUPFAM" id="SSF161098">
    <property type="entry name" value="MetI-like"/>
    <property type="match status" value="1"/>
</dbReference>
<feature type="transmembrane region" description="Helical" evidence="6">
    <location>
        <begin position="20"/>
        <end position="42"/>
    </location>
</feature>
<keyword evidence="3 6" id="KW-0812">Transmembrane</keyword>
<organism evidence="8 9">
    <name type="scientific">Microlunatus endophyticus</name>
    <dbReference type="NCBI Taxonomy" id="1716077"/>
    <lineage>
        <taxon>Bacteria</taxon>
        <taxon>Bacillati</taxon>
        <taxon>Actinomycetota</taxon>
        <taxon>Actinomycetes</taxon>
        <taxon>Propionibacteriales</taxon>
        <taxon>Propionibacteriaceae</taxon>
        <taxon>Microlunatus</taxon>
    </lineage>
</organism>
<dbReference type="CDD" id="cd06261">
    <property type="entry name" value="TM_PBP2"/>
    <property type="match status" value="1"/>
</dbReference>
<dbReference type="EMBL" id="BMMZ01000008">
    <property type="protein sequence ID" value="GGL70741.1"/>
    <property type="molecule type" value="Genomic_DNA"/>
</dbReference>
<evidence type="ECO:0000313" key="8">
    <source>
        <dbReference type="EMBL" id="GGL70741.1"/>
    </source>
</evidence>
<proteinExistence type="inferred from homology"/>
<dbReference type="GO" id="GO:0005886">
    <property type="term" value="C:plasma membrane"/>
    <property type="evidence" value="ECO:0007669"/>
    <property type="project" value="UniProtKB-SubCell"/>
</dbReference>
<dbReference type="Proteomes" id="UP000613840">
    <property type="component" value="Unassembled WGS sequence"/>
</dbReference>
<evidence type="ECO:0000256" key="4">
    <source>
        <dbReference type="ARBA" id="ARBA00022989"/>
    </source>
</evidence>
<reference evidence="8" key="2">
    <citation type="submission" date="2020-09" db="EMBL/GenBank/DDBJ databases">
        <authorList>
            <person name="Sun Q."/>
            <person name="Zhou Y."/>
        </authorList>
    </citation>
    <scope>NUCLEOTIDE SEQUENCE</scope>
    <source>
        <strain evidence="8">CGMCC 4.7306</strain>
    </source>
</reference>
<evidence type="ECO:0000256" key="2">
    <source>
        <dbReference type="ARBA" id="ARBA00022448"/>
    </source>
</evidence>
<evidence type="ECO:0000256" key="1">
    <source>
        <dbReference type="ARBA" id="ARBA00004141"/>
    </source>
</evidence>
<evidence type="ECO:0000313" key="9">
    <source>
        <dbReference type="Proteomes" id="UP000613840"/>
    </source>
</evidence>
<sequence length="213" mass="22080">MWEFIRKQPGQLLYNSYQHASLVIQAVVIATVIAIALAVLVLRIPRLAGVANAISAIGMTIPSFALLGVLIPLIGIGWQPALIAVCFYAVLPILRNAIVGLQGVESSLVESARGMGMSQARVLARIQLPLAWPVILAGIRISMQMSFGIAAISAYVLGPGLGTYIFSGLSNIGGAGAVASAVTGTLGVVIIALIVDGLLVLLSRATTSRGIRV</sequence>
<dbReference type="InterPro" id="IPR051204">
    <property type="entry name" value="ABC_transp_perm/SBD"/>
</dbReference>
<gene>
    <name evidence="8" type="ORF">GCM10011575_31560</name>
</gene>
<dbReference type="InterPro" id="IPR000515">
    <property type="entry name" value="MetI-like"/>
</dbReference>
<feature type="transmembrane region" description="Helical" evidence="6">
    <location>
        <begin position="54"/>
        <end position="75"/>
    </location>
</feature>
<evidence type="ECO:0000259" key="7">
    <source>
        <dbReference type="PROSITE" id="PS50928"/>
    </source>
</evidence>
<accession>A0A917W6R7</accession>
<keyword evidence="4 6" id="KW-1133">Transmembrane helix</keyword>
<dbReference type="GO" id="GO:0055085">
    <property type="term" value="P:transmembrane transport"/>
    <property type="evidence" value="ECO:0007669"/>
    <property type="project" value="InterPro"/>
</dbReference>
<comment type="subcellular location">
    <subcellularLocation>
        <location evidence="6">Cell membrane</location>
        <topology evidence="6">Multi-pass membrane protein</topology>
    </subcellularLocation>
    <subcellularLocation>
        <location evidence="1">Membrane</location>
        <topology evidence="1">Multi-pass membrane protein</topology>
    </subcellularLocation>
</comment>
<keyword evidence="9" id="KW-1185">Reference proteome</keyword>
<keyword evidence="2 6" id="KW-0813">Transport</keyword>
<dbReference type="PANTHER" id="PTHR30177">
    <property type="entry name" value="GLYCINE BETAINE/L-PROLINE TRANSPORT SYSTEM PERMEASE PROTEIN PROW"/>
    <property type="match status" value="1"/>
</dbReference>
<evidence type="ECO:0000256" key="3">
    <source>
        <dbReference type="ARBA" id="ARBA00022692"/>
    </source>
</evidence>
<evidence type="ECO:0000256" key="5">
    <source>
        <dbReference type="ARBA" id="ARBA00023136"/>
    </source>
</evidence>
<dbReference type="GO" id="GO:0031460">
    <property type="term" value="P:glycine betaine transport"/>
    <property type="evidence" value="ECO:0007669"/>
    <property type="project" value="TreeGrafter"/>
</dbReference>
<name>A0A917W6R7_9ACTN</name>
<feature type="transmembrane region" description="Helical" evidence="6">
    <location>
        <begin position="178"/>
        <end position="202"/>
    </location>
</feature>
<dbReference type="AlphaFoldDB" id="A0A917W6R7"/>
<reference evidence="8" key="1">
    <citation type="journal article" date="2014" name="Int. J. Syst. Evol. Microbiol.">
        <title>Complete genome sequence of Corynebacterium casei LMG S-19264T (=DSM 44701T), isolated from a smear-ripened cheese.</title>
        <authorList>
            <consortium name="US DOE Joint Genome Institute (JGI-PGF)"/>
            <person name="Walter F."/>
            <person name="Albersmeier A."/>
            <person name="Kalinowski J."/>
            <person name="Ruckert C."/>
        </authorList>
    </citation>
    <scope>NUCLEOTIDE SEQUENCE</scope>
    <source>
        <strain evidence="8">CGMCC 4.7306</strain>
    </source>
</reference>
<dbReference type="RefSeq" id="WP_188896343.1">
    <property type="nucleotide sequence ID" value="NZ_BMMZ01000008.1"/>
</dbReference>
<evidence type="ECO:0000256" key="6">
    <source>
        <dbReference type="RuleBase" id="RU363032"/>
    </source>
</evidence>
<protein>
    <submittedName>
        <fullName evidence="8">ABC transporter, permease protein</fullName>
    </submittedName>
</protein>
<feature type="transmembrane region" description="Helical" evidence="6">
    <location>
        <begin position="81"/>
        <end position="101"/>
    </location>
</feature>